<reference evidence="8 9" key="1">
    <citation type="submission" date="2016-04" db="EMBL/GenBank/DDBJ databases">
        <title>Evolutionary innovation and constraint leading to complex multicellularity in the Ascomycota.</title>
        <authorList>
            <person name="Cisse O."/>
            <person name="Nguyen A."/>
            <person name="Hewitt D.A."/>
            <person name="Jedd G."/>
            <person name="Stajich J.E."/>
        </authorList>
    </citation>
    <scope>NUCLEOTIDE SEQUENCE [LARGE SCALE GENOMIC DNA]</scope>
    <source>
        <strain evidence="8 9">DAH-3</strain>
    </source>
</reference>
<dbReference type="InterPro" id="IPR004000">
    <property type="entry name" value="Actin"/>
</dbReference>
<evidence type="ECO:0000256" key="5">
    <source>
        <dbReference type="RuleBase" id="RU000487"/>
    </source>
</evidence>
<evidence type="ECO:0000313" key="8">
    <source>
        <dbReference type="EMBL" id="OLL25639.1"/>
    </source>
</evidence>
<sequence length="715" mass="82322">MSQSPAPGKVYALPEKTIPPPLQDCNDYNNFRSTKTPIIIDNGSWQCRAGWASETLPRYSFENQISKYRDRKMNRSLSYVGSDILSDPAASFNIKSAFDQNVVVNWESIEMVMDFVFLRMGIDSDRIDHPIVMTEPMCNPGYNRKYMTEMMFECYQVPSLTYGIDSLFSFYANDGTDGIVVNSGNNTTHVIPVSKGRGVLSMGKRLSWGGTQASDLMLKLMQLKYPTFPSKLQPHQANSLVKEHCYVSSDYYEEVSTMLQSENLATKDHAIQFPFIEAIQIEKTQEELALAAEKRKEHGKKLQEIAAKARLEKLIQYEQDLDYYKEIQERGKSELKRDFKKTLEGAELKDEADLENTIKKLEFKIRRGRKQDVGGEDEAEQTFPLLDVPDDQLDEAGLKQKRQQKLIKAGYEARQRAKIEKEKERQRLEEEDRKDEQWREQDLDTWLSDKRQKRNIYIQRIKDRKRLKEQLLDRKSLANQMRMKSIAALASDAPSTKKRKRGQDEDTFGANDDDWSIYRDIANASDSEDDEETCMQLRKLEDQLSQFDSNFDPESALDAQNDPQKSLLNKFLKAGKIGEETDAQVYQLHLNVERIRVPEVVFQPSIVGLDQAGIIELLCGMMKNLNTASEIFTTGGNTMFPNFNERLERELRAIMPIGRNLVIRAARNPLLDAWRGAAKWACSNEFEKFAVRKDEYLDKGTDYLKEHGMGNFSQN</sequence>
<evidence type="ECO:0000256" key="2">
    <source>
        <dbReference type="ARBA" id="ARBA00023015"/>
    </source>
</evidence>
<dbReference type="Gene3D" id="3.30.420.40">
    <property type="match status" value="2"/>
</dbReference>
<dbReference type="STRING" id="1198029.A0A1U7LSN5"/>
<dbReference type="PRINTS" id="PR00190">
    <property type="entry name" value="ACTIN"/>
</dbReference>
<proteinExistence type="inferred from homology"/>
<accession>A0A1U7LSN5</accession>
<dbReference type="GO" id="GO:0006338">
    <property type="term" value="P:chromatin remodeling"/>
    <property type="evidence" value="ECO:0007669"/>
    <property type="project" value="EnsemblFungi"/>
</dbReference>
<keyword evidence="3" id="KW-0804">Transcription</keyword>
<keyword evidence="6" id="KW-0175">Coiled coil</keyword>
<dbReference type="AlphaFoldDB" id="A0A1U7LSN5"/>
<comment type="caution">
    <text evidence="8">The sequence shown here is derived from an EMBL/GenBank/DDBJ whole genome shotgun (WGS) entry which is preliminary data.</text>
</comment>
<comment type="similarity">
    <text evidence="5">Belongs to the actin family.</text>
</comment>
<organism evidence="8 9">
    <name type="scientific">Neolecta irregularis (strain DAH-3)</name>
    <dbReference type="NCBI Taxonomy" id="1198029"/>
    <lineage>
        <taxon>Eukaryota</taxon>
        <taxon>Fungi</taxon>
        <taxon>Dikarya</taxon>
        <taxon>Ascomycota</taxon>
        <taxon>Taphrinomycotina</taxon>
        <taxon>Neolectales</taxon>
        <taxon>Neolectaceae</taxon>
        <taxon>Neolecta</taxon>
    </lineage>
</organism>
<name>A0A1U7LSN5_NEOID</name>
<dbReference type="PANTHER" id="PTHR11937">
    <property type="entry name" value="ACTIN"/>
    <property type="match status" value="1"/>
</dbReference>
<dbReference type="GO" id="GO:0031011">
    <property type="term" value="C:Ino80 complex"/>
    <property type="evidence" value="ECO:0007669"/>
    <property type="project" value="EnsemblFungi"/>
</dbReference>
<dbReference type="FunFam" id="3.30.420.40:FF:000122">
    <property type="entry name" value="ARP5 actin-related protein 5 homolog"/>
    <property type="match status" value="1"/>
</dbReference>
<dbReference type="Proteomes" id="UP000186594">
    <property type="component" value="Unassembled WGS sequence"/>
</dbReference>
<dbReference type="Pfam" id="PF00022">
    <property type="entry name" value="Actin"/>
    <property type="match status" value="2"/>
</dbReference>
<dbReference type="GO" id="GO:0030234">
    <property type="term" value="F:enzyme regulator activity"/>
    <property type="evidence" value="ECO:0007669"/>
    <property type="project" value="EnsemblFungi"/>
</dbReference>
<dbReference type="OMA" id="YPFTEHV"/>
<evidence type="ECO:0000313" key="9">
    <source>
        <dbReference type="Proteomes" id="UP000186594"/>
    </source>
</evidence>
<gene>
    <name evidence="8" type="ORF">NEOLI_001621</name>
</gene>
<dbReference type="SUPFAM" id="SSF53067">
    <property type="entry name" value="Actin-like ATPase domain"/>
    <property type="match status" value="2"/>
</dbReference>
<dbReference type="InterPro" id="IPR043129">
    <property type="entry name" value="ATPase_NBD"/>
</dbReference>
<evidence type="ECO:0000256" key="6">
    <source>
        <dbReference type="SAM" id="Coils"/>
    </source>
</evidence>
<dbReference type="CDD" id="cd10211">
    <property type="entry name" value="ASKHA_NBD_Arp5"/>
    <property type="match status" value="1"/>
</dbReference>
<dbReference type="SMART" id="SM00268">
    <property type="entry name" value="ACTIN"/>
    <property type="match status" value="1"/>
</dbReference>
<dbReference type="EMBL" id="LXFE01000343">
    <property type="protein sequence ID" value="OLL25639.1"/>
    <property type="molecule type" value="Genomic_DNA"/>
</dbReference>
<protein>
    <submittedName>
        <fullName evidence="8">Actin-like protein arp5</fullName>
    </submittedName>
</protein>
<feature type="region of interest" description="Disordered" evidence="7">
    <location>
        <begin position="488"/>
        <end position="511"/>
    </location>
</feature>
<keyword evidence="4" id="KW-0539">Nucleus</keyword>
<evidence type="ECO:0000256" key="3">
    <source>
        <dbReference type="ARBA" id="ARBA00023163"/>
    </source>
</evidence>
<evidence type="ECO:0000256" key="7">
    <source>
        <dbReference type="SAM" id="MobiDB-lite"/>
    </source>
</evidence>
<keyword evidence="9" id="KW-1185">Reference proteome</keyword>
<comment type="subcellular location">
    <subcellularLocation>
        <location evidence="1">Nucleus</location>
    </subcellularLocation>
</comment>
<dbReference type="OrthoDB" id="7340501at2759"/>
<keyword evidence="2" id="KW-0805">Transcription regulation</keyword>
<feature type="coiled-coil region" evidence="6">
    <location>
        <begin position="411"/>
        <end position="441"/>
    </location>
</feature>
<evidence type="ECO:0000256" key="1">
    <source>
        <dbReference type="ARBA" id="ARBA00004123"/>
    </source>
</evidence>
<evidence type="ECO:0000256" key="4">
    <source>
        <dbReference type="ARBA" id="ARBA00023242"/>
    </source>
</evidence>